<evidence type="ECO:0000313" key="1">
    <source>
        <dbReference type="EMBL" id="KAF4759179.1"/>
    </source>
</evidence>
<accession>A0A7J6UPF2</accession>
<comment type="caution">
    <text evidence="1">The sequence shown here is derived from an EMBL/GenBank/DDBJ whole genome shotgun (WGS) entry which is preliminary data.</text>
</comment>
<reference evidence="1 2" key="1">
    <citation type="submission" date="2020-04" db="EMBL/GenBank/DDBJ databases">
        <title>Perkinsus olseni comparative genomics.</title>
        <authorList>
            <person name="Bogema D.R."/>
        </authorList>
    </citation>
    <scope>NUCLEOTIDE SEQUENCE [LARGE SCALE GENOMIC DNA]</scope>
    <source>
        <strain evidence="1 2">ATCC PRA-207</strain>
    </source>
</reference>
<keyword evidence="2" id="KW-1185">Reference proteome</keyword>
<gene>
    <name evidence="1" type="ORF">FOZ63_001217</name>
</gene>
<dbReference type="Proteomes" id="UP000553632">
    <property type="component" value="Unassembled WGS sequence"/>
</dbReference>
<sequence>MAYHADAGTARRNKHKVCSITGCTKLARKDDSNEVARYCVAHGGGKSCIYPGCSASARDRRGLCYRHRGNSIGIPRQQCRSSANHDLGRADAPSSLARAQILRRLANMPVIKVAQPEPLRVAEAILGRLIEAHFNDLRNSSRIPPTCTATLSHYTTSSILKEWKRLRGNFSEWGVSARALRDGDILVRLARILFNGDCATFAFELMRAIAMCADESGWPAATITQDLLQAIKPAVFVADGDKIVPILNRPPKWAALTRVLDDAVSAAATRARVDESPQVKVAVIAWSKRSISLIRKLLRLGPNAAAVECYRNFAFSLHRHRYFKGKVNIGMIGLTCRELVLLKEAFGYATRSDCVPIEAVTGKRKVGSKLLELNVELFDIRYDKDTLSPILNFNPDLLVLYDTPVDETSVDQLTRILRHFDQLSVTTDGRDTYTMTIEVSGSIEALMRSANARQEH</sequence>
<evidence type="ECO:0000313" key="2">
    <source>
        <dbReference type="Proteomes" id="UP000553632"/>
    </source>
</evidence>
<dbReference type="EMBL" id="JABANO010000486">
    <property type="protein sequence ID" value="KAF4759179.1"/>
    <property type="molecule type" value="Genomic_DNA"/>
</dbReference>
<protein>
    <submittedName>
        <fullName evidence="1">Uncharacterized protein</fullName>
    </submittedName>
</protein>
<name>A0A7J6UPF2_PEROL</name>
<organism evidence="1 2">
    <name type="scientific">Perkinsus olseni</name>
    <name type="common">Perkinsus atlanticus</name>
    <dbReference type="NCBI Taxonomy" id="32597"/>
    <lineage>
        <taxon>Eukaryota</taxon>
        <taxon>Sar</taxon>
        <taxon>Alveolata</taxon>
        <taxon>Perkinsozoa</taxon>
        <taxon>Perkinsea</taxon>
        <taxon>Perkinsida</taxon>
        <taxon>Perkinsidae</taxon>
        <taxon>Perkinsus</taxon>
    </lineage>
</organism>
<dbReference type="AlphaFoldDB" id="A0A7J6UPF2"/>
<proteinExistence type="predicted"/>